<dbReference type="Proteomes" id="UP000187408">
    <property type="component" value="Unassembled WGS sequence"/>
</dbReference>
<name>A0A1R1MK94_9BACT</name>
<sequence>MIDLNTLPEPVFVEADYEKIINELIASWEAQTGARLQPAQLERLILDVIAYRENVLKLAINEAAKQNLLAFAKGEELDHLGALLGVKRLPSQPALTTLRFEFQEPLPVQILIPKGTQVRSSDGKVIFQTKEDVNAEIGSEYVDVLAECTEVGIIGNGYETSTINELVNPLPYVSKVYNITISTGGADVEDDDHFRSRIQLAPESFSNAGSKGAYIYFAKTAHQDIVDVAVESPEPGVVNVYPLLKGGVIPGDEIISLVEETLNADKVRPLTDKVQVLPPDPVSFDINVDLYIYKSYTTLANTIKTEAENRLNAYAEKLKNKLGMDIVPEQIIDLLQSIPGVYRSQINSPSECQVLPLNQVAVVNLITVNIVVAVDG</sequence>
<keyword evidence="5" id="KW-1185">Reference proteome</keyword>
<feature type="domain" description="Baseplate J-like C-terminal" evidence="3">
    <location>
        <begin position="286"/>
        <end position="369"/>
    </location>
</feature>
<gene>
    <name evidence="4" type="ORF">BLW93_06365</name>
</gene>
<dbReference type="RefSeq" id="WP_076713265.1">
    <property type="nucleotide sequence ID" value="NZ_MOEN01000023.1"/>
</dbReference>
<dbReference type="EMBL" id="MOEN01000023">
    <property type="protein sequence ID" value="OMH40227.1"/>
    <property type="molecule type" value="Genomic_DNA"/>
</dbReference>
<dbReference type="Pfam" id="PF26078">
    <property type="entry name" value="Baseplate_J_M"/>
    <property type="match status" value="1"/>
</dbReference>
<accession>A0A1R1MK94</accession>
<dbReference type="PANTHER" id="PTHR35862">
    <property type="entry name" value="FELS-2 PROPHAGE PROTEIN"/>
    <property type="match status" value="1"/>
</dbReference>
<feature type="domain" description="Baseplate J-like central" evidence="2">
    <location>
        <begin position="206"/>
        <end position="278"/>
    </location>
</feature>
<evidence type="ECO:0000313" key="5">
    <source>
        <dbReference type="Proteomes" id="UP000187408"/>
    </source>
</evidence>
<evidence type="ECO:0000259" key="2">
    <source>
        <dbReference type="Pfam" id="PF26078"/>
    </source>
</evidence>
<proteinExistence type="predicted"/>
<evidence type="ECO:0000259" key="1">
    <source>
        <dbReference type="Pfam" id="PF04865"/>
    </source>
</evidence>
<feature type="domain" description="Baseplate protein J-like barrel" evidence="1">
    <location>
        <begin position="106"/>
        <end position="185"/>
    </location>
</feature>
<protein>
    <submittedName>
        <fullName evidence="4">Uncharacterized protein</fullName>
    </submittedName>
</protein>
<dbReference type="Pfam" id="PF04865">
    <property type="entry name" value="Baseplate_J"/>
    <property type="match status" value="1"/>
</dbReference>
<dbReference type="PIRSF" id="PIRSF020481">
    <property type="entry name" value="BAP"/>
    <property type="match status" value="1"/>
</dbReference>
<evidence type="ECO:0000259" key="3">
    <source>
        <dbReference type="Pfam" id="PF26079"/>
    </source>
</evidence>
<evidence type="ECO:0000313" key="4">
    <source>
        <dbReference type="EMBL" id="OMH40227.1"/>
    </source>
</evidence>
<reference evidence="4 5" key="1">
    <citation type="submission" date="2016-10" db="EMBL/GenBank/DDBJ databases">
        <title>Genome sequence of a sulfur-reducing bacterium Desulfurobacterium indicum K6013.</title>
        <authorList>
            <person name="Cao J."/>
            <person name="Shao Z."/>
            <person name="Alain K."/>
            <person name="Jebbar M."/>
        </authorList>
    </citation>
    <scope>NUCLEOTIDE SEQUENCE [LARGE SCALE GENOMIC DNA]</scope>
    <source>
        <strain evidence="4 5">K6013</strain>
    </source>
</reference>
<dbReference type="Pfam" id="PF26079">
    <property type="entry name" value="Baseplate_J_C"/>
    <property type="match status" value="1"/>
</dbReference>
<dbReference type="AlphaFoldDB" id="A0A1R1MK94"/>
<organism evidence="4 5">
    <name type="scientific">Desulfurobacterium indicum</name>
    <dbReference type="NCBI Taxonomy" id="1914305"/>
    <lineage>
        <taxon>Bacteria</taxon>
        <taxon>Pseudomonadati</taxon>
        <taxon>Aquificota</taxon>
        <taxon>Aquificia</taxon>
        <taxon>Desulfurobacteriales</taxon>
        <taxon>Desulfurobacteriaceae</taxon>
        <taxon>Desulfurobacterium</taxon>
    </lineage>
</organism>
<dbReference type="InterPro" id="IPR014507">
    <property type="entry name" value="Baseplate_assembly_J_pred"/>
</dbReference>
<dbReference type="InterPro" id="IPR052726">
    <property type="entry name" value="Phage_Baseplate_Hub"/>
</dbReference>
<dbReference type="InterPro" id="IPR058531">
    <property type="entry name" value="Baseplate_J_M"/>
</dbReference>
<dbReference type="InterPro" id="IPR006949">
    <property type="entry name" value="Barrel_Baseplate_J-like"/>
</dbReference>
<dbReference type="STRING" id="1914305.BLW93_06365"/>
<dbReference type="OrthoDB" id="9793802at2"/>
<dbReference type="PANTHER" id="PTHR35862:SF1">
    <property type="entry name" value="FELS-2 PROPHAGE PROTEIN"/>
    <property type="match status" value="1"/>
</dbReference>
<dbReference type="InterPro" id="IPR058530">
    <property type="entry name" value="Baseplate_J-like_C"/>
</dbReference>
<comment type="caution">
    <text evidence="4">The sequence shown here is derived from an EMBL/GenBank/DDBJ whole genome shotgun (WGS) entry which is preliminary data.</text>
</comment>